<evidence type="ECO:0000313" key="5">
    <source>
        <dbReference type="EMBL" id="USS43432.1"/>
    </source>
</evidence>
<reference evidence="4 6" key="1">
    <citation type="submission" date="2020-12" db="EMBL/GenBank/DDBJ databases">
        <title>FDA dAtabase for Regulatory Grade micrObial Sequences (FDA-ARGOS): Supporting development and validation of Infectious Disease Dx tests.</title>
        <authorList>
            <person name="Minogue T."/>
            <person name="Wolcott M."/>
            <person name="Wasieloski L."/>
            <person name="Aguilar W."/>
            <person name="Moore D."/>
            <person name="Jaissle J."/>
            <person name="Tallon L."/>
            <person name="Sadzewicz L."/>
            <person name="Zhao X."/>
            <person name="Boylan J."/>
            <person name="Ott S."/>
            <person name="Bowen H."/>
            <person name="Vavikolanu K."/>
            <person name="Mehta A."/>
            <person name="Aluvathingal J."/>
            <person name="Nadendla S."/>
            <person name="Yan Y."/>
            <person name="Sichtig H."/>
        </authorList>
    </citation>
    <scope>NUCLEOTIDE SEQUENCE [LARGE SCALE GENOMIC DNA]</scope>
    <source>
        <strain evidence="4 6">FDAARGOS_949</strain>
    </source>
</reference>
<dbReference type="GO" id="GO:0033072">
    <property type="term" value="P:vancomycin biosynthetic process"/>
    <property type="evidence" value="ECO:0007669"/>
    <property type="project" value="UniProtKB-ARBA"/>
</dbReference>
<dbReference type="GO" id="GO:0016758">
    <property type="term" value="F:hexosyltransferase activity"/>
    <property type="evidence" value="ECO:0007669"/>
    <property type="project" value="InterPro"/>
</dbReference>
<dbReference type="GeneID" id="45695308"/>
<dbReference type="Gene3D" id="3.40.50.2000">
    <property type="entry name" value="Glycogen Phosphorylase B"/>
    <property type="match status" value="2"/>
</dbReference>
<proteinExistence type="predicted"/>
<keyword evidence="5" id="KW-0328">Glycosyltransferase</keyword>
<accession>A0AAP9XXM4</accession>
<dbReference type="SUPFAM" id="SSF53756">
    <property type="entry name" value="UDP-Glycosyltransferase/glycogen phosphorylase"/>
    <property type="match status" value="1"/>
</dbReference>
<feature type="domain" description="Glycosyltransferase family 28 N-terminal" evidence="2">
    <location>
        <begin position="5"/>
        <end position="137"/>
    </location>
</feature>
<evidence type="ECO:0000256" key="1">
    <source>
        <dbReference type="SAM" id="MobiDB-lite"/>
    </source>
</evidence>
<dbReference type="InterPro" id="IPR050426">
    <property type="entry name" value="Glycosyltransferase_28"/>
</dbReference>
<name>A0AAP9XXM4_BURGL</name>
<dbReference type="EMBL" id="CP099583">
    <property type="protein sequence ID" value="USS43432.1"/>
    <property type="molecule type" value="Genomic_DNA"/>
</dbReference>
<dbReference type="PANTHER" id="PTHR48050">
    <property type="entry name" value="STEROL 3-BETA-GLUCOSYLTRANSFERASE"/>
    <property type="match status" value="1"/>
</dbReference>
<dbReference type="AlphaFoldDB" id="A0AAP9XXM4"/>
<dbReference type="InterPro" id="IPR002213">
    <property type="entry name" value="UDP_glucos_trans"/>
</dbReference>
<dbReference type="RefSeq" id="WP_012733404.1">
    <property type="nucleotide sequence ID" value="NZ_CP021075.1"/>
</dbReference>
<evidence type="ECO:0000259" key="3">
    <source>
        <dbReference type="Pfam" id="PF06722"/>
    </source>
</evidence>
<dbReference type="Pfam" id="PF03033">
    <property type="entry name" value="Glyco_transf_28"/>
    <property type="match status" value="1"/>
</dbReference>
<keyword evidence="7" id="KW-1185">Reference proteome</keyword>
<dbReference type="InterPro" id="IPR004276">
    <property type="entry name" value="GlycoTrans_28_N"/>
</dbReference>
<reference evidence="5" key="2">
    <citation type="submission" date="2022-06" db="EMBL/GenBank/DDBJ databases">
        <title>Draft genome sequence of Burkholderia glumae strain GR20004 isolated from rice panicle showing bacterial panicle blight.</title>
        <authorList>
            <person name="Choi S.Y."/>
            <person name="Lee Y.H."/>
        </authorList>
    </citation>
    <scope>NUCLEOTIDE SEQUENCE</scope>
    <source>
        <strain evidence="5">GR20004</strain>
    </source>
</reference>
<evidence type="ECO:0000313" key="6">
    <source>
        <dbReference type="Proteomes" id="UP000594892"/>
    </source>
</evidence>
<dbReference type="GO" id="GO:0008194">
    <property type="term" value="F:UDP-glycosyltransferase activity"/>
    <property type="evidence" value="ECO:0007669"/>
    <property type="project" value="InterPro"/>
</dbReference>
<dbReference type="Pfam" id="PF06722">
    <property type="entry name" value="EryCIII-like_C"/>
    <property type="match status" value="1"/>
</dbReference>
<gene>
    <name evidence="4" type="ORF">I6H06_01940</name>
    <name evidence="5" type="ORF">NFI99_02870</name>
</gene>
<dbReference type="Proteomes" id="UP001056386">
    <property type="component" value="Chromosome 2"/>
</dbReference>
<dbReference type="EMBL" id="CP065600">
    <property type="protein sequence ID" value="QPQ90543.1"/>
    <property type="molecule type" value="Genomic_DNA"/>
</dbReference>
<evidence type="ECO:0000259" key="2">
    <source>
        <dbReference type="Pfam" id="PF03033"/>
    </source>
</evidence>
<protein>
    <submittedName>
        <fullName evidence="4">Glycosyltransferase</fullName>
        <ecNumber evidence="5">2.4.-.-</ecNumber>
    </submittedName>
</protein>
<dbReference type="CDD" id="cd03784">
    <property type="entry name" value="GT1_Gtf-like"/>
    <property type="match status" value="1"/>
</dbReference>
<keyword evidence="5" id="KW-0808">Transferase</keyword>
<feature type="domain" description="Erythromycin biosynthesis protein CIII-like C-terminal" evidence="3">
    <location>
        <begin position="309"/>
        <end position="406"/>
    </location>
</feature>
<feature type="region of interest" description="Disordered" evidence="1">
    <location>
        <begin position="425"/>
        <end position="460"/>
    </location>
</feature>
<evidence type="ECO:0000313" key="4">
    <source>
        <dbReference type="EMBL" id="QPQ90543.1"/>
    </source>
</evidence>
<dbReference type="PANTHER" id="PTHR48050:SF13">
    <property type="entry name" value="STEROL 3-BETA-GLUCOSYLTRANSFERASE UGT80A2"/>
    <property type="match status" value="1"/>
</dbReference>
<dbReference type="EC" id="2.4.-.-" evidence="5"/>
<dbReference type="GO" id="GO:0005975">
    <property type="term" value="P:carbohydrate metabolic process"/>
    <property type="evidence" value="ECO:0007669"/>
    <property type="project" value="InterPro"/>
</dbReference>
<sequence>MSKMIITAIGSAGDVYPLLGIGRALAARGHQVVFCTHPQFEASARRCGFAFVPIGTAQEYAQAMANPALWNPRTSLRTLWSVIAPSLRPHFEQLSALVDGDTVLIGTLWAFSARLLQERNGTPYVSVQVSPSTLLSAHAPPTHKRLTVPRRLPLALKAGLITLIERGVLDRICGPALNALRAELGLAPARRILGRWLHSTDGVLCLFPDWFAAPQPDWPANHRQTGFPLFNDIDDPLPDPELEAFLAAGEPPVVFTAGSTRVDGAGFARATAEAMRVTGTRGILITPDAAPHDPAEHHDGRDMPRLLTRRYLPLRRLLPRCRALVHHGGIGTASLAYEAGIAQVVMPSAHDQFDNAQRVADSGCGVRLDAPVESAALAAALGYVLRDEGVALRCAQLAAALAAAPDGCLEAARFIERFVPEPAAPAERIAPGGGIDGEPAPRGCRGATGPGLAAPEASGA</sequence>
<organism evidence="4 6">
    <name type="scientific">Burkholderia glumae</name>
    <name type="common">Pseudomonas glumae</name>
    <dbReference type="NCBI Taxonomy" id="337"/>
    <lineage>
        <taxon>Bacteria</taxon>
        <taxon>Pseudomonadati</taxon>
        <taxon>Pseudomonadota</taxon>
        <taxon>Betaproteobacteria</taxon>
        <taxon>Burkholderiales</taxon>
        <taxon>Burkholderiaceae</taxon>
        <taxon>Burkholderia</taxon>
    </lineage>
</organism>
<dbReference type="Proteomes" id="UP000594892">
    <property type="component" value="Chromosome 1"/>
</dbReference>
<evidence type="ECO:0000313" key="7">
    <source>
        <dbReference type="Proteomes" id="UP001056386"/>
    </source>
</evidence>
<dbReference type="InterPro" id="IPR010610">
    <property type="entry name" value="EryCIII-like_C"/>
</dbReference>